<comment type="caution">
    <text evidence="1">The sequence shown here is derived from an EMBL/GenBank/DDBJ whole genome shotgun (WGS) entry which is preliminary data.</text>
</comment>
<dbReference type="RefSeq" id="WP_118201829.1">
    <property type="nucleotide sequence ID" value="NZ_QRIE01000115.1"/>
</dbReference>
<dbReference type="Proteomes" id="UP000286501">
    <property type="component" value="Unassembled WGS sequence"/>
</dbReference>
<organism evidence="1 2">
    <name type="scientific">Segatella copri</name>
    <dbReference type="NCBI Taxonomy" id="165179"/>
    <lineage>
        <taxon>Bacteria</taxon>
        <taxon>Pseudomonadati</taxon>
        <taxon>Bacteroidota</taxon>
        <taxon>Bacteroidia</taxon>
        <taxon>Bacteroidales</taxon>
        <taxon>Prevotellaceae</taxon>
        <taxon>Segatella</taxon>
    </lineage>
</organism>
<sequence>MEHNYKVIDATSFSIDEIVKLVNDQYLSCFNKGETKHDYYCGITNNLDKRMEEHRCNDFEIVDDRVFAWNCENVDVAAEVEKRLDKLGFDIGDTKTLGNGGVENSTIVYLLKKGNAVNY</sequence>
<accession>A0A3R6DL53</accession>
<gene>
    <name evidence="1" type="ORF">DW250_15465</name>
</gene>
<evidence type="ECO:0000313" key="1">
    <source>
        <dbReference type="EMBL" id="RHG61087.1"/>
    </source>
</evidence>
<name>A0A3R6DL53_9BACT</name>
<proteinExistence type="predicted"/>
<evidence type="ECO:0000313" key="2">
    <source>
        <dbReference type="Proteomes" id="UP000286501"/>
    </source>
</evidence>
<dbReference type="EMBL" id="QRIN01000114">
    <property type="protein sequence ID" value="RHG61087.1"/>
    <property type="molecule type" value="Genomic_DNA"/>
</dbReference>
<protein>
    <submittedName>
        <fullName evidence="1">Uncharacterized protein</fullName>
    </submittedName>
</protein>
<dbReference type="AlphaFoldDB" id="A0A3R6DL53"/>
<reference evidence="1 2" key="1">
    <citation type="submission" date="2018-08" db="EMBL/GenBank/DDBJ databases">
        <title>A genome reference for cultivated species of the human gut microbiota.</title>
        <authorList>
            <person name="Zou Y."/>
            <person name="Xue W."/>
            <person name="Luo G."/>
        </authorList>
    </citation>
    <scope>NUCLEOTIDE SEQUENCE [LARGE SCALE GENOMIC DNA]</scope>
    <source>
        <strain evidence="1 2">AM22-1</strain>
    </source>
</reference>